<proteinExistence type="predicted"/>
<gene>
    <name evidence="2" type="ORF">GA0070561_1268</name>
</gene>
<dbReference type="SUPFAM" id="SSF54593">
    <property type="entry name" value="Glyoxalase/Bleomycin resistance protein/Dihydroxybiphenyl dioxygenase"/>
    <property type="match status" value="1"/>
</dbReference>
<evidence type="ECO:0000313" key="3">
    <source>
        <dbReference type="Proteomes" id="UP000198864"/>
    </source>
</evidence>
<evidence type="ECO:0000313" key="2">
    <source>
        <dbReference type="EMBL" id="SCE73979.1"/>
    </source>
</evidence>
<dbReference type="PANTHER" id="PTHR36503">
    <property type="entry name" value="BLR2520 PROTEIN"/>
    <property type="match status" value="1"/>
</dbReference>
<dbReference type="PROSITE" id="PS51819">
    <property type="entry name" value="VOC"/>
    <property type="match status" value="1"/>
</dbReference>
<accession>A0A1C4UQH5</accession>
<protein>
    <recommendedName>
        <fullName evidence="1">VOC domain-containing protein</fullName>
    </recommendedName>
</protein>
<dbReference type="InterPro" id="IPR004360">
    <property type="entry name" value="Glyas_Fos-R_dOase_dom"/>
</dbReference>
<name>A0A1C4UQH5_9ACTN</name>
<dbReference type="InterPro" id="IPR029068">
    <property type="entry name" value="Glyas_Bleomycin-R_OHBP_Dase"/>
</dbReference>
<organism evidence="2 3">
    <name type="scientific">Micromonospora saelicesensis</name>
    <dbReference type="NCBI Taxonomy" id="285676"/>
    <lineage>
        <taxon>Bacteria</taxon>
        <taxon>Bacillati</taxon>
        <taxon>Actinomycetota</taxon>
        <taxon>Actinomycetes</taxon>
        <taxon>Micromonosporales</taxon>
        <taxon>Micromonosporaceae</taxon>
        <taxon>Micromonospora</taxon>
    </lineage>
</organism>
<dbReference type="Gene3D" id="3.10.180.10">
    <property type="entry name" value="2,3-Dihydroxybiphenyl 1,2-Dioxygenase, domain 1"/>
    <property type="match status" value="1"/>
</dbReference>
<dbReference type="Proteomes" id="UP000198864">
    <property type="component" value="Unassembled WGS sequence"/>
</dbReference>
<dbReference type="EMBL" id="FMCR01000001">
    <property type="protein sequence ID" value="SCE73979.1"/>
    <property type="molecule type" value="Genomic_DNA"/>
</dbReference>
<sequence length="135" mass="14236">MTSAPVIVSLPISDRATSYRFYRNGLGLDAVGELAADGIPEPLQFVVNDGLRLMLIPTGGFGWVIGRHEVAPRGQSECLLNLGVAAPTEVDALVERARAAGAEIITETADQPWAYAGVFADPDGHLWMVSADSGS</sequence>
<dbReference type="InterPro" id="IPR037523">
    <property type="entry name" value="VOC_core"/>
</dbReference>
<dbReference type="Pfam" id="PF00903">
    <property type="entry name" value="Glyoxalase"/>
    <property type="match status" value="1"/>
</dbReference>
<reference evidence="2 3" key="1">
    <citation type="submission" date="2016-06" db="EMBL/GenBank/DDBJ databases">
        <authorList>
            <person name="Kjaerup R.B."/>
            <person name="Dalgaard T.S."/>
            <person name="Juul-Madsen H.R."/>
        </authorList>
    </citation>
    <scope>NUCLEOTIDE SEQUENCE [LARGE SCALE GENOMIC DNA]</scope>
    <source>
        <strain evidence="2 3">DSM 44871</strain>
    </source>
</reference>
<evidence type="ECO:0000259" key="1">
    <source>
        <dbReference type="PROSITE" id="PS51819"/>
    </source>
</evidence>
<dbReference type="STRING" id="285676.GA0070561_1268"/>
<dbReference type="PANTHER" id="PTHR36503:SF2">
    <property type="entry name" value="BLR2408 PROTEIN"/>
    <property type="match status" value="1"/>
</dbReference>
<feature type="domain" description="VOC" evidence="1">
    <location>
        <begin position="4"/>
        <end position="132"/>
    </location>
</feature>
<dbReference type="AlphaFoldDB" id="A0A1C4UQH5"/>